<dbReference type="EMBL" id="CABVQG010000002">
    <property type="protein sequence ID" value="VWC49556.1"/>
    <property type="molecule type" value="Genomic_DNA"/>
</dbReference>
<dbReference type="InterPro" id="IPR037523">
    <property type="entry name" value="VOC_core"/>
</dbReference>
<dbReference type="InterPro" id="IPR026275">
    <property type="entry name" value="Glyoxalase/dOase/EhpR"/>
</dbReference>
<dbReference type="PIRSF" id="PIRSF039020">
    <property type="entry name" value="EhpR"/>
    <property type="match status" value="1"/>
</dbReference>
<evidence type="ECO:0000313" key="3">
    <source>
        <dbReference type="EMBL" id="VWC49556.1"/>
    </source>
</evidence>
<dbReference type="InterPro" id="IPR004360">
    <property type="entry name" value="Glyas_Fos-R_dOase_dom"/>
</dbReference>
<dbReference type="Pfam" id="PF00903">
    <property type="entry name" value="Glyoxalase"/>
    <property type="match status" value="1"/>
</dbReference>
<dbReference type="Proteomes" id="UP000494301">
    <property type="component" value="Unassembled WGS sequence"/>
</dbReference>
<evidence type="ECO:0000313" key="5">
    <source>
        <dbReference type="Proteomes" id="UP000494301"/>
    </source>
</evidence>
<evidence type="ECO:0000313" key="4">
    <source>
        <dbReference type="Proteomes" id="UP000494120"/>
    </source>
</evidence>
<protein>
    <submittedName>
        <fullName evidence="2">Glyoxalase</fullName>
    </submittedName>
</protein>
<dbReference type="Gene3D" id="3.30.720.110">
    <property type="match status" value="1"/>
</dbReference>
<proteinExistence type="predicted"/>
<dbReference type="AlphaFoldDB" id="A0A6J5IU18"/>
<dbReference type="RefSeq" id="WP_122947661.1">
    <property type="nucleotide sequence ID" value="NZ_CABVQF010000014.1"/>
</dbReference>
<name>A0A6J5IU18_9BURK</name>
<organism evidence="2 5">
    <name type="scientific">Burkholderia aenigmatica</name>
    <dbReference type="NCBI Taxonomy" id="2015348"/>
    <lineage>
        <taxon>Bacteria</taxon>
        <taxon>Pseudomonadati</taxon>
        <taxon>Pseudomonadota</taxon>
        <taxon>Betaproteobacteria</taxon>
        <taxon>Burkholderiales</taxon>
        <taxon>Burkholderiaceae</taxon>
        <taxon>Burkholderia</taxon>
        <taxon>Burkholderia cepacia complex</taxon>
    </lineage>
</organism>
<accession>A0A6J5IU18</accession>
<keyword evidence="4" id="KW-1185">Reference proteome</keyword>
<dbReference type="EMBL" id="CABWIL020000003">
    <property type="protein sequence ID" value="CAB3961302.1"/>
    <property type="molecule type" value="Genomic_DNA"/>
</dbReference>
<dbReference type="InterPro" id="IPR029068">
    <property type="entry name" value="Glyas_Bleomycin-R_OHBP_Dase"/>
</dbReference>
<dbReference type="PROSITE" id="PS51819">
    <property type="entry name" value="VOC"/>
    <property type="match status" value="1"/>
</dbReference>
<gene>
    <name evidence="3" type="ORF">BLA17378_00625</name>
    <name evidence="2" type="ORF">BLA3211_01043</name>
</gene>
<evidence type="ECO:0000259" key="1">
    <source>
        <dbReference type="PROSITE" id="PS51819"/>
    </source>
</evidence>
<dbReference type="Proteomes" id="UP000494120">
    <property type="component" value="Unassembled WGS sequence"/>
</dbReference>
<evidence type="ECO:0000313" key="2">
    <source>
        <dbReference type="EMBL" id="CAB3961302.1"/>
    </source>
</evidence>
<sequence length="122" mass="13687">MTSPNLVLLYVEDPARSAQFYERLFQRSPVAVFPTYAAFTFDNGLHLGLWSTSARDFVSGGAGHRSELAFMVDDDREVRRLYEAWQALGVPFEQAPMTAVFGLTFVALDPDGHRLRVCTPDD</sequence>
<dbReference type="SUPFAM" id="SSF54593">
    <property type="entry name" value="Glyoxalase/Bleomycin resistance protein/Dihydroxybiphenyl dioxygenase"/>
    <property type="match status" value="1"/>
</dbReference>
<feature type="domain" description="VOC" evidence="1">
    <location>
        <begin position="3"/>
        <end position="120"/>
    </location>
</feature>
<dbReference type="Gene3D" id="3.30.720.120">
    <property type="match status" value="1"/>
</dbReference>
<reference evidence="2 5" key="1">
    <citation type="submission" date="2020-04" db="EMBL/GenBank/DDBJ databases">
        <authorList>
            <person name="Depoorter E."/>
        </authorList>
    </citation>
    <scope>NUCLEOTIDE SEQUENCE [LARGE SCALE GENOMIC DNA]</scope>
    <source>
        <strain evidence="2 5">BCC0217</strain>
        <strain evidence="3 4">R-17378</strain>
    </source>
</reference>